<evidence type="ECO:0000313" key="3">
    <source>
        <dbReference type="EMBL" id="CBJ10711.1"/>
    </source>
</evidence>
<dbReference type="InterPro" id="IPR010054">
    <property type="entry name" value="Type2_sec_GspG"/>
</dbReference>
<dbReference type="STRING" id="661367.LLO_0380"/>
<feature type="domain" description="Type II secretion system protein GspG C-terminal" evidence="2">
    <location>
        <begin position="51"/>
        <end position="137"/>
    </location>
</feature>
<dbReference type="EMBL" id="FN650140">
    <property type="protein sequence ID" value="CBJ10711.1"/>
    <property type="molecule type" value="Genomic_DNA"/>
</dbReference>
<keyword evidence="1" id="KW-0812">Transmembrane</keyword>
<evidence type="ECO:0000256" key="1">
    <source>
        <dbReference type="SAM" id="Phobius"/>
    </source>
</evidence>
<dbReference type="Proteomes" id="UP000001060">
    <property type="component" value="Chromosome"/>
</dbReference>
<keyword evidence="4" id="KW-1185">Reference proteome</keyword>
<reference evidence="3 4" key="1">
    <citation type="journal article" date="2010" name="PLoS Genet.">
        <title>Analysis of the Legionella longbeachae genome and transcriptome uncovers unique strategies to cause Legionnaires' disease.</title>
        <authorList>
            <person name="Cazalet C."/>
            <person name="Gomez-Valero L."/>
            <person name="Rusniok C."/>
            <person name="Lomma M."/>
            <person name="Dervins-Ravault D."/>
            <person name="Newton H."/>
            <person name="Sansom F."/>
            <person name="Jarraud S."/>
            <person name="Zidane N."/>
            <person name="Ma L."/>
            <person name="Bouchier C."/>
            <person name="Etienne J."/>
            <person name="Hartland E."/>
            <person name="Buchrieser C."/>
        </authorList>
    </citation>
    <scope>NUCLEOTIDE SEQUENCE [LARGE SCALE GENOMIC DNA]</scope>
    <source>
        <strain evidence="3 4">NSW150</strain>
    </source>
</reference>
<proteinExistence type="predicted"/>
<dbReference type="GO" id="GO:0015627">
    <property type="term" value="C:type II protein secretion system complex"/>
    <property type="evidence" value="ECO:0007669"/>
    <property type="project" value="InterPro"/>
</dbReference>
<feature type="transmembrane region" description="Helical" evidence="1">
    <location>
        <begin position="21"/>
        <end position="42"/>
    </location>
</feature>
<organism evidence="3 4">
    <name type="scientific">Legionella longbeachae serogroup 1 (strain NSW150)</name>
    <dbReference type="NCBI Taxonomy" id="661367"/>
    <lineage>
        <taxon>Bacteria</taxon>
        <taxon>Pseudomonadati</taxon>
        <taxon>Pseudomonadota</taxon>
        <taxon>Gammaproteobacteria</taxon>
        <taxon>Legionellales</taxon>
        <taxon>Legionellaceae</taxon>
        <taxon>Legionella</taxon>
    </lineage>
</organism>
<dbReference type="Pfam" id="PF08334">
    <property type="entry name" value="T2SSG"/>
    <property type="match status" value="1"/>
</dbReference>
<gene>
    <name evidence="3" type="ordered locus">LLO_0380</name>
</gene>
<dbReference type="Gene3D" id="3.30.700.10">
    <property type="entry name" value="Glycoprotein, Type 4 Pilin"/>
    <property type="match status" value="1"/>
</dbReference>
<evidence type="ECO:0000313" key="4">
    <source>
        <dbReference type="Proteomes" id="UP000001060"/>
    </source>
</evidence>
<name>D3HP97_LEGLN</name>
<keyword evidence="1" id="KW-0472">Membrane</keyword>
<dbReference type="eggNOG" id="COG2165">
    <property type="taxonomic scope" value="Bacteria"/>
</dbReference>
<dbReference type="HOGENOM" id="CLU_091705_2_1_6"/>
<sequence>MERIQTKNGVRKSTGATVIEIMLMIMLLVIFIAIILSIYLHFDWKKSPEAIKEEQDVLIIENAMKFYKLDNGFYPSNTQGIAALIQKPVTEPVPQNWIRYLDKIPNDPWGFAYRYSNPGRFSAIEIYSCGPTQKLGTWAKIKYWLTSSPKINCK</sequence>
<accession>D3HP97</accession>
<evidence type="ECO:0000259" key="2">
    <source>
        <dbReference type="Pfam" id="PF08334"/>
    </source>
</evidence>
<dbReference type="InterPro" id="IPR045584">
    <property type="entry name" value="Pilin-like"/>
</dbReference>
<dbReference type="GO" id="GO:0015628">
    <property type="term" value="P:protein secretion by the type II secretion system"/>
    <property type="evidence" value="ECO:0007669"/>
    <property type="project" value="InterPro"/>
</dbReference>
<dbReference type="KEGG" id="llo:LLO_0380"/>
<keyword evidence="1" id="KW-1133">Transmembrane helix</keyword>
<dbReference type="SUPFAM" id="SSF54523">
    <property type="entry name" value="Pili subunits"/>
    <property type="match status" value="1"/>
</dbReference>
<protein>
    <submittedName>
        <fullName evidence="3">Homologous to type II secretory pathway protein LspG</fullName>
    </submittedName>
</protein>
<dbReference type="OrthoDB" id="9795612at2"/>
<dbReference type="RefSeq" id="WP_003633226.1">
    <property type="nucleotide sequence ID" value="NC_013861.1"/>
</dbReference>
<dbReference type="InterPro" id="IPR013545">
    <property type="entry name" value="T2SS_protein-GspG_C"/>
</dbReference>
<dbReference type="AlphaFoldDB" id="D3HP97"/>
<dbReference type="GeneID" id="40924608"/>
<dbReference type="NCBIfam" id="TIGR01710">
    <property type="entry name" value="typeII_sec_gspG"/>
    <property type="match status" value="1"/>
</dbReference>